<dbReference type="PANTHER" id="PTHR24305">
    <property type="entry name" value="CYTOCHROME P450"/>
    <property type="match status" value="1"/>
</dbReference>
<dbReference type="EMBL" id="VFLP01000039">
    <property type="protein sequence ID" value="TRX92177.1"/>
    <property type="molecule type" value="Genomic_DNA"/>
</dbReference>
<dbReference type="PRINTS" id="PR00385">
    <property type="entry name" value="P450"/>
</dbReference>
<evidence type="ECO:0000256" key="6">
    <source>
        <dbReference type="PIRSR" id="PIRSR602401-1"/>
    </source>
</evidence>
<sequence length="514" mass="58134">MPDIGGLHIAGPAFGALAVTLSIILYYAAQTVYLLFFHPLAKYPGPKLAAISELWWVWALSSERFPFIVYDLHKKHGDVIRIGPNELSFATAEAFQDIHGHVSKGKARFLKTEFYDNDDPVPRIVGARDPEVHARQRKALSHAFSAKSLRDQEEIVQKYVDGFVQQLAKLGDHGKKALNVPETFNWLTFDVIGSCYLCPESVRPIRLLMQCLGDLSFGEPFGGVAKGETHVWIKVILDSVLYMQTTFLRKRLPFLNPIMPYILPKGSTEKVKTHREFSKRLSEKRLQMGDTGRADFFSHMLKKNTMSVQEMMSQTSTLIIAGSETTATSLSGITWFLLKNPDCMVRLQKEVRGAFTSLDQITGESTAGLPYLHGVIEESLRLFPPVPFSLPRHSPGAVVDGYYVPKGTVVSVAPLNLTRDPRYWQDPDSFRPERWIGEGFNDQKKASQPFSTGPRACLGINLAYLEMKIVLATMVFLFDWELAVPRDEWIRDCKMRILWKKADLWVKYHPRVAA</sequence>
<dbReference type="GO" id="GO:0020037">
    <property type="term" value="F:heme binding"/>
    <property type="evidence" value="ECO:0007669"/>
    <property type="project" value="InterPro"/>
</dbReference>
<reference evidence="10" key="1">
    <citation type="submission" date="2019-06" db="EMBL/GenBank/DDBJ databases">
        <title>Draft genome sequence of the griseofulvin-producing fungus Xylaria cubensis strain G536.</title>
        <authorList>
            <person name="Mead M.E."/>
            <person name="Raja H.A."/>
            <person name="Steenwyk J.L."/>
            <person name="Knowles S.L."/>
            <person name="Oberlies N.H."/>
            <person name="Rokas A."/>
        </authorList>
    </citation>
    <scope>NUCLEOTIDE SEQUENCE [LARGE SCALE GENOMIC DNA]</scope>
    <source>
        <strain evidence="10">G536</strain>
    </source>
</reference>
<dbReference type="InterPro" id="IPR002401">
    <property type="entry name" value="Cyt_P450_E_grp-I"/>
</dbReference>
<proteinExistence type="inferred from homology"/>
<keyword evidence="8" id="KW-1133">Transmembrane helix</keyword>
<dbReference type="PROSITE" id="PS00086">
    <property type="entry name" value="CYTOCHROME_P450"/>
    <property type="match status" value="1"/>
</dbReference>
<dbReference type="Proteomes" id="UP000319160">
    <property type="component" value="Unassembled WGS sequence"/>
</dbReference>
<dbReference type="AlphaFoldDB" id="A0A553HW69"/>
<dbReference type="Gene3D" id="1.10.630.10">
    <property type="entry name" value="Cytochrome P450"/>
    <property type="match status" value="1"/>
</dbReference>
<dbReference type="InterPro" id="IPR001128">
    <property type="entry name" value="Cyt_P450"/>
</dbReference>
<comment type="similarity">
    <text evidence="2 7">Belongs to the cytochrome P450 family.</text>
</comment>
<evidence type="ECO:0000313" key="9">
    <source>
        <dbReference type="EMBL" id="TRX92177.1"/>
    </source>
</evidence>
<comment type="caution">
    <text evidence="9">The sequence shown here is derived from an EMBL/GenBank/DDBJ whole genome shotgun (WGS) entry which is preliminary data.</text>
</comment>
<keyword evidence="7" id="KW-0503">Monooxygenase</keyword>
<dbReference type="InterPro" id="IPR017972">
    <property type="entry name" value="Cyt_P450_CS"/>
</dbReference>
<dbReference type="SUPFAM" id="SSF48264">
    <property type="entry name" value="Cytochrome P450"/>
    <property type="match status" value="1"/>
</dbReference>
<dbReference type="GO" id="GO:0004497">
    <property type="term" value="F:monooxygenase activity"/>
    <property type="evidence" value="ECO:0007669"/>
    <property type="project" value="UniProtKB-KW"/>
</dbReference>
<evidence type="ECO:0008006" key="11">
    <source>
        <dbReference type="Google" id="ProtNLM"/>
    </source>
</evidence>
<dbReference type="GO" id="GO:0005506">
    <property type="term" value="F:iron ion binding"/>
    <property type="evidence" value="ECO:0007669"/>
    <property type="project" value="InterPro"/>
</dbReference>
<keyword evidence="8" id="KW-0812">Transmembrane</keyword>
<keyword evidence="5 6" id="KW-0408">Iron</keyword>
<keyword evidence="3 6" id="KW-0349">Heme</keyword>
<gene>
    <name evidence="9" type="ORF">FHL15_007044</name>
</gene>
<evidence type="ECO:0000256" key="7">
    <source>
        <dbReference type="RuleBase" id="RU000461"/>
    </source>
</evidence>
<feature type="binding site" description="axial binding residue" evidence="6">
    <location>
        <position position="457"/>
    </location>
    <ligand>
        <name>heme</name>
        <dbReference type="ChEBI" id="CHEBI:30413"/>
    </ligand>
    <ligandPart>
        <name>Fe</name>
        <dbReference type="ChEBI" id="CHEBI:18248"/>
    </ligandPart>
</feature>
<evidence type="ECO:0000256" key="3">
    <source>
        <dbReference type="ARBA" id="ARBA00022617"/>
    </source>
</evidence>
<dbReference type="OrthoDB" id="1470350at2759"/>
<evidence type="ECO:0000256" key="1">
    <source>
        <dbReference type="ARBA" id="ARBA00001971"/>
    </source>
</evidence>
<dbReference type="GO" id="GO:0016705">
    <property type="term" value="F:oxidoreductase activity, acting on paired donors, with incorporation or reduction of molecular oxygen"/>
    <property type="evidence" value="ECO:0007669"/>
    <property type="project" value="InterPro"/>
</dbReference>
<evidence type="ECO:0000313" key="10">
    <source>
        <dbReference type="Proteomes" id="UP000319160"/>
    </source>
</evidence>
<dbReference type="Pfam" id="PF00067">
    <property type="entry name" value="p450"/>
    <property type="match status" value="2"/>
</dbReference>
<keyword evidence="8" id="KW-0472">Membrane</keyword>
<comment type="cofactor">
    <cofactor evidence="1 6">
        <name>heme</name>
        <dbReference type="ChEBI" id="CHEBI:30413"/>
    </cofactor>
</comment>
<name>A0A553HW69_9PEZI</name>
<evidence type="ECO:0000256" key="8">
    <source>
        <dbReference type="SAM" id="Phobius"/>
    </source>
</evidence>
<dbReference type="STRING" id="2512241.A0A553HW69"/>
<evidence type="ECO:0000256" key="2">
    <source>
        <dbReference type="ARBA" id="ARBA00010617"/>
    </source>
</evidence>
<keyword evidence="7" id="KW-0560">Oxidoreductase</keyword>
<dbReference type="InterPro" id="IPR050121">
    <property type="entry name" value="Cytochrome_P450_monoxygenase"/>
</dbReference>
<evidence type="ECO:0000256" key="5">
    <source>
        <dbReference type="ARBA" id="ARBA00023004"/>
    </source>
</evidence>
<organism evidence="9 10">
    <name type="scientific">Xylaria flabelliformis</name>
    <dbReference type="NCBI Taxonomy" id="2512241"/>
    <lineage>
        <taxon>Eukaryota</taxon>
        <taxon>Fungi</taxon>
        <taxon>Dikarya</taxon>
        <taxon>Ascomycota</taxon>
        <taxon>Pezizomycotina</taxon>
        <taxon>Sordariomycetes</taxon>
        <taxon>Xylariomycetidae</taxon>
        <taxon>Xylariales</taxon>
        <taxon>Xylariaceae</taxon>
        <taxon>Xylaria</taxon>
    </lineage>
</organism>
<protein>
    <recommendedName>
        <fullName evidence="11">Cytochrome P450</fullName>
    </recommendedName>
</protein>
<dbReference type="PANTHER" id="PTHR24305:SF210">
    <property type="entry name" value="CYTOCHROME P450 MONOOXYGENASE ASQL-RELATED"/>
    <property type="match status" value="1"/>
</dbReference>
<dbReference type="InterPro" id="IPR036396">
    <property type="entry name" value="Cyt_P450_sf"/>
</dbReference>
<keyword evidence="4 6" id="KW-0479">Metal-binding</keyword>
<dbReference type="CDD" id="cd11058">
    <property type="entry name" value="CYP60B-like"/>
    <property type="match status" value="1"/>
</dbReference>
<feature type="transmembrane region" description="Helical" evidence="8">
    <location>
        <begin position="12"/>
        <end position="37"/>
    </location>
</feature>
<evidence type="ECO:0000256" key="4">
    <source>
        <dbReference type="ARBA" id="ARBA00022723"/>
    </source>
</evidence>
<dbReference type="PRINTS" id="PR00463">
    <property type="entry name" value="EP450I"/>
</dbReference>
<keyword evidence="10" id="KW-1185">Reference proteome</keyword>
<accession>A0A553HW69</accession>